<name>A0A1X2IMI2_9FUNG</name>
<protein>
    <recommendedName>
        <fullName evidence="3">C2H2-type domain-containing protein</fullName>
    </recommendedName>
</protein>
<feature type="compositionally biased region" description="Polar residues" evidence="2">
    <location>
        <begin position="58"/>
        <end position="67"/>
    </location>
</feature>
<dbReference type="Gene3D" id="3.30.160.60">
    <property type="entry name" value="Classic Zinc Finger"/>
    <property type="match status" value="1"/>
</dbReference>
<dbReference type="Proteomes" id="UP000193560">
    <property type="component" value="Unassembled WGS sequence"/>
</dbReference>
<gene>
    <name evidence="4" type="ORF">BCR42DRAFT_490266</name>
</gene>
<evidence type="ECO:0000313" key="5">
    <source>
        <dbReference type="Proteomes" id="UP000193560"/>
    </source>
</evidence>
<dbReference type="PROSITE" id="PS00028">
    <property type="entry name" value="ZINC_FINGER_C2H2_1"/>
    <property type="match status" value="1"/>
</dbReference>
<dbReference type="AlphaFoldDB" id="A0A1X2IMI2"/>
<keyword evidence="1" id="KW-0862">Zinc</keyword>
<dbReference type="OrthoDB" id="30289at2759"/>
<keyword evidence="1" id="KW-0863">Zinc-finger</keyword>
<accession>A0A1X2IMI2</accession>
<proteinExistence type="predicted"/>
<reference evidence="4 5" key="1">
    <citation type="submission" date="2016-07" db="EMBL/GenBank/DDBJ databases">
        <title>Pervasive Adenine N6-methylation of Active Genes in Fungi.</title>
        <authorList>
            <consortium name="DOE Joint Genome Institute"/>
            <person name="Mondo S.J."/>
            <person name="Dannebaum R.O."/>
            <person name="Kuo R.C."/>
            <person name="Labutti K."/>
            <person name="Haridas S."/>
            <person name="Kuo A."/>
            <person name="Salamov A."/>
            <person name="Ahrendt S.R."/>
            <person name="Lipzen A."/>
            <person name="Sullivan W."/>
            <person name="Andreopoulos W.B."/>
            <person name="Clum A."/>
            <person name="Lindquist E."/>
            <person name="Daum C."/>
            <person name="Ramamoorthy G.K."/>
            <person name="Gryganskyi A."/>
            <person name="Culley D."/>
            <person name="Magnuson J.K."/>
            <person name="James T.Y."/>
            <person name="O'Malley M.A."/>
            <person name="Stajich J.E."/>
            <person name="Spatafora J.W."/>
            <person name="Visel A."/>
            <person name="Grigoriev I.V."/>
        </authorList>
    </citation>
    <scope>NUCLEOTIDE SEQUENCE [LARGE SCALE GENOMIC DNA]</scope>
    <source>
        <strain evidence="4 5">NRRL 1336</strain>
    </source>
</reference>
<dbReference type="SUPFAM" id="SSF57667">
    <property type="entry name" value="beta-beta-alpha zinc fingers"/>
    <property type="match status" value="1"/>
</dbReference>
<comment type="caution">
    <text evidence="4">The sequence shown here is derived from an EMBL/GenBank/DDBJ whole genome shotgun (WGS) entry which is preliminary data.</text>
</comment>
<sequence length="123" mass="14255">MMVDKTFRQPGKRRRLKERRCNICNQNFSRPINLKDHLKTLKHQQNVSDMRLQADASMTTTNTTHSSFGYDPPSFGNNPPLHNDASPGSDSLVDGDDPRKPIRYLSIHDDDMISRRESEAWYH</sequence>
<feature type="domain" description="C2H2-type" evidence="3">
    <location>
        <begin position="19"/>
        <end position="48"/>
    </location>
</feature>
<feature type="region of interest" description="Disordered" evidence="2">
    <location>
        <begin position="58"/>
        <end position="104"/>
    </location>
</feature>
<evidence type="ECO:0000313" key="4">
    <source>
        <dbReference type="EMBL" id="ORZ18986.1"/>
    </source>
</evidence>
<dbReference type="EMBL" id="MCGE01000008">
    <property type="protein sequence ID" value="ORZ18986.1"/>
    <property type="molecule type" value="Genomic_DNA"/>
</dbReference>
<organism evidence="4 5">
    <name type="scientific">Absidia repens</name>
    <dbReference type="NCBI Taxonomy" id="90262"/>
    <lineage>
        <taxon>Eukaryota</taxon>
        <taxon>Fungi</taxon>
        <taxon>Fungi incertae sedis</taxon>
        <taxon>Mucoromycota</taxon>
        <taxon>Mucoromycotina</taxon>
        <taxon>Mucoromycetes</taxon>
        <taxon>Mucorales</taxon>
        <taxon>Cunninghamellaceae</taxon>
        <taxon>Absidia</taxon>
    </lineage>
</organism>
<evidence type="ECO:0000256" key="1">
    <source>
        <dbReference type="PROSITE-ProRule" id="PRU00042"/>
    </source>
</evidence>
<evidence type="ECO:0000256" key="2">
    <source>
        <dbReference type="SAM" id="MobiDB-lite"/>
    </source>
</evidence>
<dbReference type="GO" id="GO:0008270">
    <property type="term" value="F:zinc ion binding"/>
    <property type="evidence" value="ECO:0007669"/>
    <property type="project" value="UniProtKB-KW"/>
</dbReference>
<evidence type="ECO:0000259" key="3">
    <source>
        <dbReference type="PROSITE" id="PS50157"/>
    </source>
</evidence>
<keyword evidence="5" id="KW-1185">Reference proteome</keyword>
<dbReference type="PROSITE" id="PS50157">
    <property type="entry name" value="ZINC_FINGER_C2H2_2"/>
    <property type="match status" value="1"/>
</dbReference>
<keyword evidence="1" id="KW-0479">Metal-binding</keyword>
<dbReference type="InterPro" id="IPR036236">
    <property type="entry name" value="Znf_C2H2_sf"/>
</dbReference>
<dbReference type="InterPro" id="IPR013087">
    <property type="entry name" value="Znf_C2H2_type"/>
</dbReference>